<sequence>MTDTIRYDTIRVETRYMSLLSEPAFVFVFDSQPPQSTPASAFRLKQNITHTRFAGQIFEKPNFADMYLFRLAFTWHSLVANILLLSMILAPSALPTDPSTTTQSEGTRKRDRETANLDAAGLSSTNAVVISSESNGSRKLLNTRPPRKQRSAVSGSRGKVVKPRPNQSSEARSTPKMYIIAVIIENGKAEWTEKQEVDPLARWVVALILLEDANRLPYQFWGYETIRDDSETAQSETKWKMRVDKRHHRFLYGAWVALSERHLVLEIGTLTTSQDMKSLLTKKMRAELATYHFDQLPSVLSIYQFLLLFHQQALKHLHVQVHSFDISEFSDFGKAFKQMVRKKGTGAGGVMSQWEWELYERIQSKSIILEDSLWKHENEDILVKLRADVLKVPHEFFASQDMEDDLHHPALAGPSPGHDQDISGT</sequence>
<gene>
    <name evidence="3" type="ORF">F5878DRAFT_617008</name>
</gene>
<evidence type="ECO:0000313" key="4">
    <source>
        <dbReference type="Proteomes" id="UP001163846"/>
    </source>
</evidence>
<name>A0AA38PAA6_9AGAR</name>
<dbReference type="Proteomes" id="UP001163846">
    <property type="component" value="Unassembled WGS sequence"/>
</dbReference>
<protein>
    <submittedName>
        <fullName evidence="3">Uncharacterized protein</fullName>
    </submittedName>
</protein>
<proteinExistence type="predicted"/>
<keyword evidence="2" id="KW-0472">Membrane</keyword>
<reference evidence="3" key="1">
    <citation type="submission" date="2022-08" db="EMBL/GenBank/DDBJ databases">
        <authorList>
            <consortium name="DOE Joint Genome Institute"/>
            <person name="Min B."/>
            <person name="Riley R."/>
            <person name="Sierra-Patev S."/>
            <person name="Naranjo-Ortiz M."/>
            <person name="Looney B."/>
            <person name="Konkel Z."/>
            <person name="Slot J.C."/>
            <person name="Sakamoto Y."/>
            <person name="Steenwyk J.L."/>
            <person name="Rokas A."/>
            <person name="Carro J."/>
            <person name="Camarero S."/>
            <person name="Ferreira P."/>
            <person name="Molpeceres G."/>
            <person name="Ruiz-Duenas F.J."/>
            <person name="Serrano A."/>
            <person name="Henrissat B."/>
            <person name="Drula E."/>
            <person name="Hughes K.W."/>
            <person name="Mata J.L."/>
            <person name="Ishikawa N.K."/>
            <person name="Vargas-Isla R."/>
            <person name="Ushijima S."/>
            <person name="Smith C.A."/>
            <person name="Ahrendt S."/>
            <person name="Andreopoulos W."/>
            <person name="He G."/>
            <person name="Labutti K."/>
            <person name="Lipzen A."/>
            <person name="Ng V."/>
            <person name="Sandor L."/>
            <person name="Barry K."/>
            <person name="Martinez A.T."/>
            <person name="Xiao Y."/>
            <person name="Gibbons J.G."/>
            <person name="Terashima K."/>
            <person name="Hibbett D.S."/>
            <person name="Grigoriev I.V."/>
        </authorList>
    </citation>
    <scope>NUCLEOTIDE SEQUENCE</scope>
    <source>
        <strain evidence="3">TFB9207</strain>
    </source>
</reference>
<dbReference type="EMBL" id="MU806139">
    <property type="protein sequence ID" value="KAJ3839243.1"/>
    <property type="molecule type" value="Genomic_DNA"/>
</dbReference>
<accession>A0AA38PAA6</accession>
<keyword evidence="2" id="KW-1133">Transmembrane helix</keyword>
<keyword evidence="2" id="KW-0812">Transmembrane</keyword>
<comment type="caution">
    <text evidence="3">The sequence shown here is derived from an EMBL/GenBank/DDBJ whole genome shotgun (WGS) entry which is preliminary data.</text>
</comment>
<dbReference type="AlphaFoldDB" id="A0AA38PAA6"/>
<feature type="transmembrane region" description="Helical" evidence="2">
    <location>
        <begin position="67"/>
        <end position="90"/>
    </location>
</feature>
<evidence type="ECO:0000256" key="2">
    <source>
        <dbReference type="SAM" id="Phobius"/>
    </source>
</evidence>
<organism evidence="3 4">
    <name type="scientific">Lentinula raphanica</name>
    <dbReference type="NCBI Taxonomy" id="153919"/>
    <lineage>
        <taxon>Eukaryota</taxon>
        <taxon>Fungi</taxon>
        <taxon>Dikarya</taxon>
        <taxon>Basidiomycota</taxon>
        <taxon>Agaricomycotina</taxon>
        <taxon>Agaricomycetes</taxon>
        <taxon>Agaricomycetidae</taxon>
        <taxon>Agaricales</taxon>
        <taxon>Marasmiineae</taxon>
        <taxon>Omphalotaceae</taxon>
        <taxon>Lentinula</taxon>
    </lineage>
</organism>
<feature type="region of interest" description="Disordered" evidence="1">
    <location>
        <begin position="134"/>
        <end position="172"/>
    </location>
</feature>
<evidence type="ECO:0000256" key="1">
    <source>
        <dbReference type="SAM" id="MobiDB-lite"/>
    </source>
</evidence>
<evidence type="ECO:0000313" key="3">
    <source>
        <dbReference type="EMBL" id="KAJ3839243.1"/>
    </source>
</evidence>
<keyword evidence="4" id="KW-1185">Reference proteome</keyword>